<evidence type="ECO:0000256" key="1">
    <source>
        <dbReference type="SAM" id="MobiDB-lite"/>
    </source>
</evidence>
<feature type="compositionally biased region" description="Basic and acidic residues" evidence="1">
    <location>
        <begin position="1"/>
        <end position="19"/>
    </location>
</feature>
<dbReference type="eggNOG" id="ENOG502S09H">
    <property type="taxonomic scope" value="Eukaryota"/>
</dbReference>
<dbReference type="AlphaFoldDB" id="Q0CE24"/>
<dbReference type="EMBL" id="CH476605">
    <property type="protein sequence ID" value="EAU31233.1"/>
    <property type="molecule type" value="Genomic_DNA"/>
</dbReference>
<dbReference type="SUPFAM" id="SSF53067">
    <property type="entry name" value="Actin-like ATPase domain"/>
    <property type="match status" value="1"/>
</dbReference>
<reference evidence="3" key="1">
    <citation type="submission" date="2005-09" db="EMBL/GenBank/DDBJ databases">
        <title>Annotation of the Aspergillus terreus NIH2624 genome.</title>
        <authorList>
            <person name="Birren B.W."/>
            <person name="Lander E.S."/>
            <person name="Galagan J.E."/>
            <person name="Nusbaum C."/>
            <person name="Devon K."/>
            <person name="Henn M."/>
            <person name="Ma L.-J."/>
            <person name="Jaffe D.B."/>
            <person name="Butler J."/>
            <person name="Alvarez P."/>
            <person name="Gnerre S."/>
            <person name="Grabherr M."/>
            <person name="Kleber M."/>
            <person name="Mauceli E.W."/>
            <person name="Brockman W."/>
            <person name="Rounsley S."/>
            <person name="Young S.K."/>
            <person name="LaButti K."/>
            <person name="Pushparaj V."/>
            <person name="DeCaprio D."/>
            <person name="Crawford M."/>
            <person name="Koehrsen M."/>
            <person name="Engels R."/>
            <person name="Montgomery P."/>
            <person name="Pearson M."/>
            <person name="Howarth C."/>
            <person name="Larson L."/>
            <person name="Luoma S."/>
            <person name="White J."/>
            <person name="Alvarado L."/>
            <person name="Kodira C.D."/>
            <person name="Zeng Q."/>
            <person name="Oleary S."/>
            <person name="Yandava C."/>
            <person name="Denning D.W."/>
            <person name="Nierman W.C."/>
            <person name="Milne T."/>
            <person name="Madden K."/>
        </authorList>
    </citation>
    <scope>NUCLEOTIDE SEQUENCE [LARGE SCALE GENOMIC DNA]</scope>
    <source>
        <strain evidence="3">NIH 2624 / FGSC A1156</strain>
    </source>
</reference>
<dbReference type="RefSeq" id="XP_001216681.1">
    <property type="nucleotide sequence ID" value="XM_001216681.1"/>
</dbReference>
<dbReference type="CDD" id="cd10170">
    <property type="entry name" value="ASKHA_NBD_HSP70"/>
    <property type="match status" value="1"/>
</dbReference>
<sequence>MTYHEDGTSRKQSTKRESNESSVDCQVDGNMEHTDGEPDFMDIDMPLGDYYWGYEVRKALEMVESPEQTSRHLSRFKLLLDEGDLTRQIRDTLTPKIDQLQNEKIIGNKRETDIIADYLERVFQHTKEQMENRHEYKEGEPVEFALCIPAIWTRKACRTMQQAMTAALHRVRFITDKFHDAGESFVLLDAGGGTVDAITYKVASNLPLRLEREAVAPSGALCGSSYLNEDFRKFIERRLGEETYLQNLDAKIDMIMEQFENDIKRNFNPARNTYAVRVLIDNLRENKEKGFKANKMHITKKDMTEVFDGCLKRTAQLMLDQILQAEANNIFVKKVVLIGGFAASHALSQHLNNELGEYSKRAGRAIQLRVPKFPGTAVASGAVLCALKKEDAPARTIFSSYGLKITEPFDNANPAHVEQIKSRQPDPNDRQPCIRDTILWFVNKGDVLSSKWEYTLPVNLTFTEKQNFTFTQVLYVSDRNHRSSYREDHEENEGKEEAGRIDVDMTYLKDKGLVQCTKVRGRRPYYLIEFDLVIIVDGRNLTFEARHPYGSEGDHERGQISIAAAFLENPDAASAP</sequence>
<dbReference type="OrthoDB" id="2963168at2759"/>
<evidence type="ECO:0000313" key="2">
    <source>
        <dbReference type="EMBL" id="EAU31233.1"/>
    </source>
</evidence>
<dbReference type="Proteomes" id="UP000007963">
    <property type="component" value="Unassembled WGS sequence"/>
</dbReference>
<dbReference type="VEuPathDB" id="FungiDB:ATEG_08060"/>
<feature type="region of interest" description="Disordered" evidence="1">
    <location>
        <begin position="1"/>
        <end position="40"/>
    </location>
</feature>
<dbReference type="Gene3D" id="3.90.640.10">
    <property type="entry name" value="Actin, Chain A, domain 4"/>
    <property type="match status" value="1"/>
</dbReference>
<dbReference type="InterPro" id="IPR043129">
    <property type="entry name" value="ATPase_NBD"/>
</dbReference>
<dbReference type="PANTHER" id="PTHR42749:SF8">
    <property type="entry name" value="HSP70 FAMILY PROTEIN (AFU_ORTHOLOGUE AFUA_3G13740)"/>
    <property type="match status" value="1"/>
</dbReference>
<dbReference type="HOGENOM" id="CLU_009958_2_1_1"/>
<evidence type="ECO:0000313" key="3">
    <source>
        <dbReference type="Proteomes" id="UP000007963"/>
    </source>
</evidence>
<dbReference type="STRING" id="341663.Q0CE24"/>
<organism evidence="2 3">
    <name type="scientific">Aspergillus terreus (strain NIH 2624 / FGSC A1156)</name>
    <dbReference type="NCBI Taxonomy" id="341663"/>
    <lineage>
        <taxon>Eukaryota</taxon>
        <taxon>Fungi</taxon>
        <taxon>Dikarya</taxon>
        <taxon>Ascomycota</taxon>
        <taxon>Pezizomycotina</taxon>
        <taxon>Eurotiomycetes</taxon>
        <taxon>Eurotiomycetidae</taxon>
        <taxon>Eurotiales</taxon>
        <taxon>Aspergillaceae</taxon>
        <taxon>Aspergillus</taxon>
        <taxon>Aspergillus subgen. Circumdati</taxon>
    </lineage>
</organism>
<dbReference type="GeneID" id="4353374"/>
<dbReference type="OMA" id="LCIPAIW"/>
<dbReference type="PANTHER" id="PTHR42749">
    <property type="entry name" value="CELL SHAPE-DETERMINING PROTEIN MREB"/>
    <property type="match status" value="1"/>
</dbReference>
<dbReference type="Gene3D" id="3.30.420.40">
    <property type="match status" value="2"/>
</dbReference>
<name>Q0CE24_ASPTN</name>
<gene>
    <name evidence="2" type="ORF">ATEG_08060</name>
</gene>
<proteinExistence type="predicted"/>
<evidence type="ECO:0008006" key="4">
    <source>
        <dbReference type="Google" id="ProtNLM"/>
    </source>
</evidence>
<protein>
    <recommendedName>
        <fullName evidence="4">Hsp70 family protein</fullName>
    </recommendedName>
</protein>
<accession>Q0CE24</accession>